<dbReference type="Proteomes" id="UP001369086">
    <property type="component" value="Unassembled WGS sequence"/>
</dbReference>
<dbReference type="Gene3D" id="6.10.330.20">
    <property type="match status" value="1"/>
</dbReference>
<name>A0ABR0ZGN6_HUSHU</name>
<evidence type="ECO:0000256" key="5">
    <source>
        <dbReference type="ARBA" id="ARBA00023274"/>
    </source>
</evidence>
<dbReference type="PANTHER" id="PTHR21183:SF18">
    <property type="entry name" value="LARGE RIBOSOMAL SUBUNIT PROTEIN UL29M"/>
    <property type="match status" value="1"/>
</dbReference>
<sequence length="266" mass="31555">MLGMMYCSKMAATSTGRALSLCRQFQKSLSISTALPLQHTNVLTSCKAQLSTFRPKFCLLHINNVGTSLAQQCRALHASQWRRGLEEFFDETPNWGEPTVKSGAPWTAKQLRTKSSEDLHKLWYVLLKEKNMLLTVEQEAKRQRVQMPSPERLKKIERSMKRLDTIVQERENALRLLQTGQERARPGTWRKDFLGRTFWYRFKEYPIPWYLNRRYKRKRFFTQIFVDSFIRLRIESHLHSKILKKKADLENKRKLQEKFSRLSART</sequence>
<evidence type="ECO:0000256" key="2">
    <source>
        <dbReference type="ARBA" id="ARBA00009254"/>
    </source>
</evidence>
<dbReference type="EMBL" id="JAHFZB010000011">
    <property type="protein sequence ID" value="KAK6483965.1"/>
    <property type="molecule type" value="Genomic_DNA"/>
</dbReference>
<evidence type="ECO:0000256" key="6">
    <source>
        <dbReference type="ARBA" id="ARBA00035289"/>
    </source>
</evidence>
<evidence type="ECO:0000313" key="8">
    <source>
        <dbReference type="Proteomes" id="UP001369086"/>
    </source>
</evidence>
<dbReference type="InterPro" id="IPR038340">
    <property type="entry name" value="MRP-L47_sf"/>
</dbReference>
<reference evidence="7 8" key="1">
    <citation type="submission" date="2021-05" db="EMBL/GenBank/DDBJ databases">
        <authorList>
            <person name="Zahm M."/>
            <person name="Klopp C."/>
            <person name="Cabau C."/>
            <person name="Kuhl H."/>
            <person name="Suciu R."/>
            <person name="Ciorpac M."/>
            <person name="Holostenco D."/>
            <person name="Gessner J."/>
            <person name="Wuertz S."/>
            <person name="Hohne C."/>
            <person name="Stock M."/>
            <person name="Gislard M."/>
            <person name="Lluch J."/>
            <person name="Milhes M."/>
            <person name="Lampietro C."/>
            <person name="Lopez Roques C."/>
            <person name="Donnadieu C."/>
            <person name="Du K."/>
            <person name="Schartl M."/>
            <person name="Guiguen Y."/>
        </authorList>
    </citation>
    <scope>NUCLEOTIDE SEQUENCE [LARGE SCALE GENOMIC DNA]</scope>
    <source>
        <strain evidence="7">Hh-F2</strain>
        <tissue evidence="7">Blood</tissue>
    </source>
</reference>
<comment type="caution">
    <text evidence="7">The sequence shown here is derived from an EMBL/GenBank/DDBJ whole genome shotgun (WGS) entry which is preliminary data.</text>
</comment>
<keyword evidence="8" id="KW-1185">Reference proteome</keyword>
<keyword evidence="5" id="KW-0687">Ribonucleoprotein</keyword>
<gene>
    <name evidence="7" type="ORF">HHUSO_G13600</name>
</gene>
<evidence type="ECO:0000313" key="7">
    <source>
        <dbReference type="EMBL" id="KAK6483965.1"/>
    </source>
</evidence>
<evidence type="ECO:0000256" key="1">
    <source>
        <dbReference type="ARBA" id="ARBA00004173"/>
    </source>
</evidence>
<proteinExistence type="inferred from homology"/>
<keyword evidence="3 7" id="KW-0689">Ribosomal protein</keyword>
<dbReference type="PANTHER" id="PTHR21183">
    <property type="entry name" value="RIBOSOMAL PROTEIN L47, MITOCHONDRIAL-RELATED"/>
    <property type="match status" value="1"/>
</dbReference>
<comment type="similarity">
    <text evidence="2">Belongs to the universal ribosomal protein uL29 family.</text>
</comment>
<accession>A0ABR0ZGN6</accession>
<comment type="subcellular location">
    <subcellularLocation>
        <location evidence="1">Mitochondrion</location>
    </subcellularLocation>
</comment>
<keyword evidence="4" id="KW-0496">Mitochondrion</keyword>
<dbReference type="GO" id="GO:0005840">
    <property type="term" value="C:ribosome"/>
    <property type="evidence" value="ECO:0007669"/>
    <property type="project" value="UniProtKB-KW"/>
</dbReference>
<evidence type="ECO:0000256" key="3">
    <source>
        <dbReference type="ARBA" id="ARBA00022980"/>
    </source>
</evidence>
<dbReference type="Pfam" id="PF06984">
    <property type="entry name" value="MRP-L47"/>
    <property type="match status" value="1"/>
</dbReference>
<dbReference type="InterPro" id="IPR010729">
    <property type="entry name" value="Ribosomal_uL29_mit"/>
</dbReference>
<evidence type="ECO:0000256" key="4">
    <source>
        <dbReference type="ARBA" id="ARBA00023128"/>
    </source>
</evidence>
<protein>
    <recommendedName>
        <fullName evidence="6">Large ribosomal subunit protein uL29m</fullName>
    </recommendedName>
</protein>
<organism evidence="7 8">
    <name type="scientific">Huso huso</name>
    <name type="common">Beluga</name>
    <name type="synonym">Acipenser huso</name>
    <dbReference type="NCBI Taxonomy" id="61971"/>
    <lineage>
        <taxon>Eukaryota</taxon>
        <taxon>Metazoa</taxon>
        <taxon>Chordata</taxon>
        <taxon>Craniata</taxon>
        <taxon>Vertebrata</taxon>
        <taxon>Euteleostomi</taxon>
        <taxon>Actinopterygii</taxon>
        <taxon>Chondrostei</taxon>
        <taxon>Acipenseriformes</taxon>
        <taxon>Acipenseridae</taxon>
        <taxon>Huso</taxon>
    </lineage>
</organism>